<reference evidence="2 3" key="1">
    <citation type="submission" date="2014-02" db="EMBL/GenBank/DDBJ databases">
        <title>Genome sequence of Brachybacterium phenoliresistens strain W13A50.</title>
        <authorList>
            <person name="Wang X."/>
        </authorList>
    </citation>
    <scope>NUCLEOTIDE SEQUENCE [LARGE SCALE GENOMIC DNA]</scope>
    <source>
        <strain evidence="2 3">W13A50</strain>
    </source>
</reference>
<proteinExistence type="predicted"/>
<name>Z9JRZ0_9MICO</name>
<dbReference type="AlphaFoldDB" id="Z9JRZ0"/>
<dbReference type="RefSeq" id="WP_038372389.1">
    <property type="nucleotide sequence ID" value="NZ_KK069994.1"/>
</dbReference>
<comment type="caution">
    <text evidence="2">The sequence shown here is derived from an EMBL/GenBank/DDBJ whole genome shotgun (WGS) entry which is preliminary data.</text>
</comment>
<keyword evidence="1" id="KW-0472">Membrane</keyword>
<feature type="transmembrane region" description="Helical" evidence="1">
    <location>
        <begin position="43"/>
        <end position="61"/>
    </location>
</feature>
<dbReference type="OrthoDB" id="4793529at2"/>
<keyword evidence="1" id="KW-1133">Transmembrane helix</keyword>
<evidence type="ECO:0000256" key="1">
    <source>
        <dbReference type="SAM" id="Phobius"/>
    </source>
</evidence>
<dbReference type="eggNOG" id="ENOG502ZPNN">
    <property type="taxonomic scope" value="Bacteria"/>
</dbReference>
<dbReference type="Proteomes" id="UP000023067">
    <property type="component" value="Unassembled WGS sequence"/>
</dbReference>
<dbReference type="HOGENOM" id="CLU_1666041_0_0_11"/>
<evidence type="ECO:0000313" key="2">
    <source>
        <dbReference type="EMBL" id="EWS81140.1"/>
    </source>
</evidence>
<dbReference type="PATRIC" id="fig|396014.3.peg.2013"/>
<gene>
    <name evidence="2" type="ORF">BF93_18400</name>
</gene>
<accession>Z9JRZ0</accession>
<dbReference type="EMBL" id="JDYK01000009">
    <property type="protein sequence ID" value="EWS81140.1"/>
    <property type="molecule type" value="Genomic_DNA"/>
</dbReference>
<keyword evidence="1" id="KW-0812">Transmembrane</keyword>
<protein>
    <submittedName>
        <fullName evidence="2">Uncharacterized protein</fullName>
    </submittedName>
</protein>
<sequence>MDTTFRSAGSRINQIVGPMVMLIGVAAAVAAVVLTFALGHAGFLGLLVPAVLALGGGALVLRGALRSRLRIDAQGFRWAGFFGPERSVPWERLLRIAPPSPGDPRLVALAQLHDGTTVPVRAVWEPATLASSLSSGGPDHTAVQNALIAAHRQWLAGRR</sequence>
<keyword evidence="3" id="KW-1185">Reference proteome</keyword>
<feature type="transmembrane region" description="Helical" evidence="1">
    <location>
        <begin position="12"/>
        <end position="37"/>
    </location>
</feature>
<evidence type="ECO:0000313" key="3">
    <source>
        <dbReference type="Proteomes" id="UP000023067"/>
    </source>
</evidence>
<organism evidence="2 3">
    <name type="scientific">Brachybacterium phenoliresistens</name>
    <dbReference type="NCBI Taxonomy" id="396014"/>
    <lineage>
        <taxon>Bacteria</taxon>
        <taxon>Bacillati</taxon>
        <taxon>Actinomycetota</taxon>
        <taxon>Actinomycetes</taxon>
        <taxon>Micrococcales</taxon>
        <taxon>Dermabacteraceae</taxon>
        <taxon>Brachybacterium</taxon>
    </lineage>
</organism>